<dbReference type="PROSITE" id="PS51257">
    <property type="entry name" value="PROKAR_LIPOPROTEIN"/>
    <property type="match status" value="1"/>
</dbReference>
<comment type="caution">
    <text evidence="4">The sequence shown here is derived from an EMBL/GenBank/DDBJ whole genome shotgun (WGS) entry which is preliminary data.</text>
</comment>
<evidence type="ECO:0000256" key="1">
    <source>
        <dbReference type="SAM" id="MobiDB-lite"/>
    </source>
</evidence>
<evidence type="ECO:0000256" key="2">
    <source>
        <dbReference type="SAM" id="SignalP"/>
    </source>
</evidence>
<dbReference type="Pfam" id="PF07452">
    <property type="entry name" value="CHRD"/>
    <property type="match status" value="1"/>
</dbReference>
<dbReference type="RefSeq" id="WP_119783819.1">
    <property type="nucleotide sequence ID" value="NZ_QYUQ01000002.1"/>
</dbReference>
<name>A0A3A3FYC1_9BURK</name>
<dbReference type="OrthoDB" id="571052at2"/>
<protein>
    <submittedName>
        <fullName evidence="4">CHRD domain-containing protein</fullName>
    </submittedName>
</protein>
<dbReference type="SMART" id="SM00754">
    <property type="entry name" value="CHRD"/>
    <property type="match status" value="1"/>
</dbReference>
<dbReference type="InterPro" id="IPR010895">
    <property type="entry name" value="CHRD"/>
</dbReference>
<evidence type="ECO:0000259" key="3">
    <source>
        <dbReference type="PROSITE" id="PS50933"/>
    </source>
</evidence>
<dbReference type="AlphaFoldDB" id="A0A3A3FYC1"/>
<feature type="chain" id="PRO_5017281504" evidence="2">
    <location>
        <begin position="30"/>
        <end position="203"/>
    </location>
</feature>
<evidence type="ECO:0000313" key="5">
    <source>
        <dbReference type="Proteomes" id="UP000266327"/>
    </source>
</evidence>
<keyword evidence="5" id="KW-1185">Reference proteome</keyword>
<feature type="domain" description="CHRD" evidence="3">
    <location>
        <begin position="31"/>
        <end position="150"/>
    </location>
</feature>
<dbReference type="Proteomes" id="UP000266327">
    <property type="component" value="Unassembled WGS sequence"/>
</dbReference>
<feature type="region of interest" description="Disordered" evidence="1">
    <location>
        <begin position="149"/>
        <end position="182"/>
    </location>
</feature>
<feature type="compositionally biased region" description="Low complexity" evidence="1">
    <location>
        <begin position="151"/>
        <end position="182"/>
    </location>
</feature>
<evidence type="ECO:0000313" key="4">
    <source>
        <dbReference type="EMBL" id="RJG00365.1"/>
    </source>
</evidence>
<sequence length="203" mass="20452">MRNFRHWLAAWWLSCVSLLLLSACGGALDAEATRFSASLTGEQEVPPSGSLATGTGVVTVNPENRLLTATVNTAGITGTVAHIHEGARGQNGPVIFPLTQTATGSGVWVAGVTITDAQLATLRAGNYYFNVHSDAFPGGEIRGQIVADQPASGSTTTTTAGGTTTTTAVGGTTTTAPAVTSTTTGVTTTTTATTGETTTTYAG</sequence>
<reference evidence="5" key="1">
    <citation type="submission" date="2018-09" db="EMBL/GenBank/DDBJ databases">
        <authorList>
            <person name="Zhu H."/>
        </authorList>
    </citation>
    <scope>NUCLEOTIDE SEQUENCE [LARGE SCALE GENOMIC DNA]</scope>
    <source>
        <strain evidence="5">K1S02-23</strain>
    </source>
</reference>
<organism evidence="4 5">
    <name type="scientific">Noviherbaspirillum sedimenti</name>
    <dbReference type="NCBI Taxonomy" id="2320865"/>
    <lineage>
        <taxon>Bacteria</taxon>
        <taxon>Pseudomonadati</taxon>
        <taxon>Pseudomonadota</taxon>
        <taxon>Betaproteobacteria</taxon>
        <taxon>Burkholderiales</taxon>
        <taxon>Oxalobacteraceae</taxon>
        <taxon>Noviherbaspirillum</taxon>
    </lineage>
</organism>
<dbReference type="EMBL" id="QYUQ01000002">
    <property type="protein sequence ID" value="RJG00365.1"/>
    <property type="molecule type" value="Genomic_DNA"/>
</dbReference>
<proteinExistence type="predicted"/>
<accession>A0A3A3FYC1</accession>
<dbReference type="PROSITE" id="PS50933">
    <property type="entry name" value="CHRD"/>
    <property type="match status" value="1"/>
</dbReference>
<keyword evidence="2" id="KW-0732">Signal</keyword>
<gene>
    <name evidence="4" type="ORF">D3878_01220</name>
</gene>
<feature type="signal peptide" evidence="2">
    <location>
        <begin position="1"/>
        <end position="29"/>
    </location>
</feature>